<dbReference type="GO" id="GO:0004497">
    <property type="term" value="F:monooxygenase activity"/>
    <property type="evidence" value="ECO:0007669"/>
    <property type="project" value="UniProtKB-KW"/>
</dbReference>
<gene>
    <name evidence="7" type="ORF">N0V91_003779</name>
</gene>
<dbReference type="InterPro" id="IPR036188">
    <property type="entry name" value="FAD/NAD-bd_sf"/>
</dbReference>
<protein>
    <recommendedName>
        <fullName evidence="6">FAD-binding domain-containing protein</fullName>
    </recommendedName>
</protein>
<dbReference type="InterPro" id="IPR002938">
    <property type="entry name" value="FAD-bd"/>
</dbReference>
<evidence type="ECO:0000256" key="4">
    <source>
        <dbReference type="ARBA" id="ARBA00023002"/>
    </source>
</evidence>
<sequence length="484" mass="53740">MKIVIVGGGIAGLSAYLHLRKHLPSYSERDITIYESHRPRSTTASSSAQDHPNQSVNLDALSESTAIVGGGLGIAPNGMRVLRDLNLDLHDRVVTQGFPAEKFVFKGANGWTLGMQSTSDKFVRSEGGPEEVCIASSRHGLWHTMRKYVVEKYGDDVMKHGKVLKVYRDKGRATQHLQVRLFNEQGMETIVPADLVIGADGVKSVVRRCLFGDDERYRPVYSGQSGVGGFYNTTIPSVIADNKAMVFEFGGNGFFGYSSGGPITGKQLMWWSTFETSSLPDTRDVDPWDIKYALMDRHKHWKDPIIQDIIINADVESIYPTWTMPELPHWGEGGIVLIGDAAHALDPTTGQGASQAMEDAQTFALLLAEVFNIEQCRSTRPKWAIDQAIEMYFEIRSPRVRKIVERGKKLSGSKASVGIVQEYCMYLFLWLLMKLPCLGKAITGNNNRELYCWSAKQQVREAIQSSQFFSTPYAGVSEASLLLG</sequence>
<keyword evidence="5" id="KW-0503">Monooxygenase</keyword>
<evidence type="ECO:0000256" key="3">
    <source>
        <dbReference type="ARBA" id="ARBA00022827"/>
    </source>
</evidence>
<dbReference type="AlphaFoldDB" id="A0A9W8ZHI1"/>
<keyword evidence="3" id="KW-0274">FAD</keyword>
<comment type="similarity">
    <text evidence="1">Belongs to the paxM FAD-dependent monooxygenase family.</text>
</comment>
<evidence type="ECO:0000256" key="1">
    <source>
        <dbReference type="ARBA" id="ARBA00007992"/>
    </source>
</evidence>
<dbReference type="GO" id="GO:0071949">
    <property type="term" value="F:FAD binding"/>
    <property type="evidence" value="ECO:0007669"/>
    <property type="project" value="InterPro"/>
</dbReference>
<keyword evidence="4" id="KW-0560">Oxidoreductase</keyword>
<evidence type="ECO:0000259" key="6">
    <source>
        <dbReference type="Pfam" id="PF01494"/>
    </source>
</evidence>
<evidence type="ECO:0000256" key="2">
    <source>
        <dbReference type="ARBA" id="ARBA00022630"/>
    </source>
</evidence>
<evidence type="ECO:0000313" key="8">
    <source>
        <dbReference type="Proteomes" id="UP001140510"/>
    </source>
</evidence>
<keyword evidence="2" id="KW-0285">Flavoprotein</keyword>
<evidence type="ECO:0000313" key="7">
    <source>
        <dbReference type="EMBL" id="KAJ4407511.1"/>
    </source>
</evidence>
<reference evidence="7" key="1">
    <citation type="submission" date="2022-10" db="EMBL/GenBank/DDBJ databases">
        <title>Tapping the CABI collections for fungal endophytes: first genome assemblies for Collariella, Neodidymelliopsis, Ascochyta clinopodiicola, Didymella pomorum, Didymosphaeria variabile, Neocosmospora piperis and Neocucurbitaria cava.</title>
        <authorList>
            <person name="Hill R."/>
        </authorList>
    </citation>
    <scope>NUCLEOTIDE SEQUENCE</scope>
    <source>
        <strain evidence="7">IMI 355091</strain>
    </source>
</reference>
<dbReference type="PANTHER" id="PTHR13789">
    <property type="entry name" value="MONOOXYGENASE"/>
    <property type="match status" value="1"/>
</dbReference>
<dbReference type="Pfam" id="PF13450">
    <property type="entry name" value="NAD_binding_8"/>
    <property type="match status" value="1"/>
</dbReference>
<dbReference type="EMBL" id="JAPEVA010000020">
    <property type="protein sequence ID" value="KAJ4407511.1"/>
    <property type="molecule type" value="Genomic_DNA"/>
</dbReference>
<name>A0A9W8ZHI1_9PLEO</name>
<dbReference type="SUPFAM" id="SSF51905">
    <property type="entry name" value="FAD/NAD(P)-binding domain"/>
    <property type="match status" value="1"/>
</dbReference>
<evidence type="ECO:0000256" key="5">
    <source>
        <dbReference type="ARBA" id="ARBA00023033"/>
    </source>
</evidence>
<organism evidence="7 8">
    <name type="scientific">Didymella pomorum</name>
    <dbReference type="NCBI Taxonomy" id="749634"/>
    <lineage>
        <taxon>Eukaryota</taxon>
        <taxon>Fungi</taxon>
        <taxon>Dikarya</taxon>
        <taxon>Ascomycota</taxon>
        <taxon>Pezizomycotina</taxon>
        <taxon>Dothideomycetes</taxon>
        <taxon>Pleosporomycetidae</taxon>
        <taxon>Pleosporales</taxon>
        <taxon>Pleosporineae</taxon>
        <taxon>Didymellaceae</taxon>
        <taxon>Didymella</taxon>
    </lineage>
</organism>
<dbReference type="InterPro" id="IPR050493">
    <property type="entry name" value="FAD-dep_Monooxygenase_BioMet"/>
</dbReference>
<accession>A0A9W8ZHI1</accession>
<dbReference type="OrthoDB" id="16820at2759"/>
<comment type="caution">
    <text evidence="7">The sequence shown here is derived from an EMBL/GenBank/DDBJ whole genome shotgun (WGS) entry which is preliminary data.</text>
</comment>
<keyword evidence="8" id="KW-1185">Reference proteome</keyword>
<dbReference type="PRINTS" id="PR00420">
    <property type="entry name" value="RNGMNOXGNASE"/>
</dbReference>
<dbReference type="Gene3D" id="3.50.50.60">
    <property type="entry name" value="FAD/NAD(P)-binding domain"/>
    <property type="match status" value="1"/>
</dbReference>
<dbReference type="PANTHER" id="PTHR13789:SF309">
    <property type="entry name" value="PUTATIVE (AFU_ORTHOLOGUE AFUA_6G14510)-RELATED"/>
    <property type="match status" value="1"/>
</dbReference>
<feature type="domain" description="FAD-binding" evidence="6">
    <location>
        <begin position="70"/>
        <end position="405"/>
    </location>
</feature>
<proteinExistence type="inferred from homology"/>
<dbReference type="Pfam" id="PF01494">
    <property type="entry name" value="FAD_binding_3"/>
    <property type="match status" value="1"/>
</dbReference>
<dbReference type="Proteomes" id="UP001140510">
    <property type="component" value="Unassembled WGS sequence"/>
</dbReference>